<dbReference type="EMBL" id="JAACXV010000024">
    <property type="protein sequence ID" value="KAF7286519.1"/>
    <property type="molecule type" value="Genomic_DNA"/>
</dbReference>
<dbReference type="InterPro" id="IPR051876">
    <property type="entry name" value="ODA-DC/CCD"/>
</dbReference>
<proteinExistence type="predicted"/>
<dbReference type="AlphaFoldDB" id="A0A834IUA3"/>
<reference evidence="4" key="1">
    <citation type="submission" date="2020-08" db="EMBL/GenBank/DDBJ databases">
        <title>Genome sequencing and assembly of the red palm weevil Rhynchophorus ferrugineus.</title>
        <authorList>
            <person name="Dias G.B."/>
            <person name="Bergman C.M."/>
            <person name="Manee M."/>
        </authorList>
    </citation>
    <scope>NUCLEOTIDE SEQUENCE</scope>
    <source>
        <strain evidence="4">AA-2017</strain>
        <tissue evidence="4">Whole larva</tissue>
    </source>
</reference>
<evidence type="ECO:0000259" key="3">
    <source>
        <dbReference type="Pfam" id="PF21773"/>
    </source>
</evidence>
<evidence type="ECO:0000256" key="2">
    <source>
        <dbReference type="SAM" id="Coils"/>
    </source>
</evidence>
<dbReference type="Pfam" id="PF21773">
    <property type="entry name" value="ODAD1_CC"/>
    <property type="match status" value="1"/>
</dbReference>
<evidence type="ECO:0000256" key="1">
    <source>
        <dbReference type="ARBA" id="ARBA00023054"/>
    </source>
</evidence>
<name>A0A834IUA3_RHYFE</name>
<dbReference type="OrthoDB" id="6766775at2759"/>
<keyword evidence="5" id="KW-1185">Reference proteome</keyword>
<dbReference type="PANTHER" id="PTHR21694:SF18">
    <property type="entry name" value="COILED-COIL DOMAIN-CONTAINING PROTEIN 63"/>
    <property type="match status" value="1"/>
</dbReference>
<keyword evidence="1 2" id="KW-0175">Coiled coil</keyword>
<gene>
    <name evidence="4" type="ORF">GWI33_004925</name>
</gene>
<sequence length="557" mass="65954">MSKTNLPLTDEEKFELALQTEQELARLTRTYTILERNRAEFLQTGGACGKLAKHKKVLDIFKKEQRNILTDLAVASAEAKIKDDEKLSKKLGYLLVECDEFDDDIKQEKNHTKEIEFQIQMMKKKALELSAKQISEDKHQQRIIKSEKTVQTLENKLEVQMKKFCAICSENRNLRYELQHLLNERNEFNKIWDKLIKNLCIGKKFMIDLIEQATIAYDQREEWVSKLQFLRTKAHNDLLAHIQDRRELQRKQDNDLKLQEFFAVKGQKRFMKDLESIQIKKREENKAIIEKKLEQYLEMLVMIKEFTNESNIPDIAKNFLNQEEENFAMFKYVNNLNKQMEGMSDILTQLYKDIDEEEVLQENRAKQQEDALKKLEKEVDEYTKKANKKEDELKTVEKKLNVILSGIETLFRLFRCSNDPIILMLGHNETIHYHNVLLYLQVLEKNIQDALVTVHYREKRNMKKKAGRSETYIVRQDIRPHMIYPIEKICNTSPCPLCIEHDLVSDVIDELQFAYTKSEIQEKLRTRLQIEGPETGLHNVSACHLPKSRQIIQKRYQ</sequence>
<accession>A0A834IUA3</accession>
<organism evidence="4 5">
    <name type="scientific">Rhynchophorus ferrugineus</name>
    <name type="common">Red palm weevil</name>
    <name type="synonym">Curculio ferrugineus</name>
    <dbReference type="NCBI Taxonomy" id="354439"/>
    <lineage>
        <taxon>Eukaryota</taxon>
        <taxon>Metazoa</taxon>
        <taxon>Ecdysozoa</taxon>
        <taxon>Arthropoda</taxon>
        <taxon>Hexapoda</taxon>
        <taxon>Insecta</taxon>
        <taxon>Pterygota</taxon>
        <taxon>Neoptera</taxon>
        <taxon>Endopterygota</taxon>
        <taxon>Coleoptera</taxon>
        <taxon>Polyphaga</taxon>
        <taxon>Cucujiformia</taxon>
        <taxon>Curculionidae</taxon>
        <taxon>Dryophthorinae</taxon>
        <taxon>Rhynchophorus</taxon>
    </lineage>
</organism>
<feature type="coiled-coil region" evidence="2">
    <location>
        <begin position="136"/>
        <end position="163"/>
    </location>
</feature>
<evidence type="ECO:0000313" key="5">
    <source>
        <dbReference type="Proteomes" id="UP000625711"/>
    </source>
</evidence>
<protein>
    <recommendedName>
        <fullName evidence="3">ODAD1 central coiled coil region domain-containing protein</fullName>
    </recommendedName>
</protein>
<dbReference type="InterPro" id="IPR049258">
    <property type="entry name" value="ODAD1_CC"/>
</dbReference>
<dbReference type="Proteomes" id="UP000625711">
    <property type="component" value="Unassembled WGS sequence"/>
</dbReference>
<feature type="coiled-coil region" evidence="2">
    <location>
        <begin position="358"/>
        <end position="399"/>
    </location>
</feature>
<feature type="domain" description="ODAD1 central coiled coil region" evidence="3">
    <location>
        <begin position="147"/>
        <end position="426"/>
    </location>
</feature>
<evidence type="ECO:0000313" key="4">
    <source>
        <dbReference type="EMBL" id="KAF7286519.1"/>
    </source>
</evidence>
<dbReference type="PANTHER" id="PTHR21694">
    <property type="entry name" value="COILED-COIL DOMAIN-CONTAINING PROTEIN 63"/>
    <property type="match status" value="1"/>
</dbReference>
<comment type="caution">
    <text evidence="4">The sequence shown here is derived from an EMBL/GenBank/DDBJ whole genome shotgun (WGS) entry which is preliminary data.</text>
</comment>